<protein>
    <submittedName>
        <fullName evidence="1">Uncharacterized protein</fullName>
    </submittedName>
</protein>
<dbReference type="EMBL" id="JAGVWE010000007">
    <property type="protein sequence ID" value="MBS3063815.1"/>
    <property type="molecule type" value="Genomic_DNA"/>
</dbReference>
<sequence length="47" mass="5089">MNPLASPSAHSIVEFSTPQVPHLVTYTLAPLTVTSCKALTRHRSQCP</sequence>
<reference evidence="1" key="1">
    <citation type="submission" date="2021-03" db="EMBL/GenBank/DDBJ databases">
        <authorList>
            <person name="Jaffe A."/>
        </authorList>
    </citation>
    <scope>NUCLEOTIDE SEQUENCE</scope>
    <source>
        <strain evidence="1">RIFCSPLOWO2_01_FULL_58_19</strain>
    </source>
</reference>
<evidence type="ECO:0000313" key="1">
    <source>
        <dbReference type="EMBL" id="MBS3063815.1"/>
    </source>
</evidence>
<proteinExistence type="predicted"/>
<reference evidence="1" key="2">
    <citation type="submission" date="2021-05" db="EMBL/GenBank/DDBJ databases">
        <title>Protein family content uncovers lineage relationships and bacterial pathway maintenance mechanisms in DPANN archaea.</title>
        <authorList>
            <person name="Castelle C.J."/>
            <person name="Meheust R."/>
            <person name="Jaffe A.L."/>
            <person name="Seitz K."/>
            <person name="Gong X."/>
            <person name="Baker B.J."/>
            <person name="Banfield J.F."/>
        </authorList>
    </citation>
    <scope>NUCLEOTIDE SEQUENCE</scope>
    <source>
        <strain evidence="1">RIFCSPLOWO2_01_FULL_58_19</strain>
    </source>
</reference>
<name>A0A8T4LKS5_9ARCH</name>
<accession>A0A8T4LKS5</accession>
<organism evidence="1 2">
    <name type="scientific">Candidatus Iainarchaeum sp</name>
    <dbReference type="NCBI Taxonomy" id="3101447"/>
    <lineage>
        <taxon>Archaea</taxon>
        <taxon>Candidatus Iainarchaeota</taxon>
        <taxon>Candidatus Iainarchaeia</taxon>
        <taxon>Candidatus Iainarchaeales</taxon>
        <taxon>Candidatus Iainarchaeaceae</taxon>
        <taxon>Candidatus Iainarchaeum</taxon>
    </lineage>
</organism>
<comment type="caution">
    <text evidence="1">The sequence shown here is derived from an EMBL/GenBank/DDBJ whole genome shotgun (WGS) entry which is preliminary data.</text>
</comment>
<gene>
    <name evidence="1" type="ORF">J4203_08205</name>
</gene>
<dbReference type="Proteomes" id="UP000678237">
    <property type="component" value="Unassembled WGS sequence"/>
</dbReference>
<dbReference type="AlphaFoldDB" id="A0A8T4LKS5"/>
<evidence type="ECO:0000313" key="2">
    <source>
        <dbReference type="Proteomes" id="UP000678237"/>
    </source>
</evidence>